<keyword evidence="1" id="KW-1133">Transmembrane helix</keyword>
<keyword evidence="1" id="KW-0812">Transmembrane</keyword>
<evidence type="ECO:0000256" key="1">
    <source>
        <dbReference type="SAM" id="Phobius"/>
    </source>
</evidence>
<dbReference type="InParanoid" id="A0A068UDS7"/>
<dbReference type="EMBL" id="HG739106">
    <property type="protein sequence ID" value="CDP06359.1"/>
    <property type="molecule type" value="Genomic_DNA"/>
</dbReference>
<dbReference type="Proteomes" id="UP000295252">
    <property type="component" value="Chromosome VIII"/>
</dbReference>
<proteinExistence type="predicted"/>
<protein>
    <submittedName>
        <fullName evidence="2">Uncharacterized protein</fullName>
    </submittedName>
</protein>
<gene>
    <name evidence="2" type="ORF">GSCOC_T00023176001</name>
</gene>
<evidence type="ECO:0000313" key="2">
    <source>
        <dbReference type="EMBL" id="CDP06359.1"/>
    </source>
</evidence>
<sequence length="77" mass="8595">MMVYMCRYAFKCHQKSGAGRDIVYPIEFNCISSYISAMVHLLLGVVMVMLVCGMETTKKGCISLIQLTVLKIPSKPC</sequence>
<accession>A0A068UDS7</accession>
<reference evidence="3" key="1">
    <citation type="journal article" date="2014" name="Science">
        <title>The coffee genome provides insight into the convergent evolution of caffeine biosynthesis.</title>
        <authorList>
            <person name="Denoeud F."/>
            <person name="Carretero-Paulet L."/>
            <person name="Dereeper A."/>
            <person name="Droc G."/>
            <person name="Guyot R."/>
            <person name="Pietrella M."/>
            <person name="Zheng C."/>
            <person name="Alberti A."/>
            <person name="Anthony F."/>
            <person name="Aprea G."/>
            <person name="Aury J.M."/>
            <person name="Bento P."/>
            <person name="Bernard M."/>
            <person name="Bocs S."/>
            <person name="Campa C."/>
            <person name="Cenci A."/>
            <person name="Combes M.C."/>
            <person name="Crouzillat D."/>
            <person name="Da Silva C."/>
            <person name="Daddiego L."/>
            <person name="De Bellis F."/>
            <person name="Dussert S."/>
            <person name="Garsmeur O."/>
            <person name="Gayraud T."/>
            <person name="Guignon V."/>
            <person name="Jahn K."/>
            <person name="Jamilloux V."/>
            <person name="Joet T."/>
            <person name="Labadie K."/>
            <person name="Lan T."/>
            <person name="Leclercq J."/>
            <person name="Lepelley M."/>
            <person name="Leroy T."/>
            <person name="Li L.T."/>
            <person name="Librado P."/>
            <person name="Lopez L."/>
            <person name="Munoz A."/>
            <person name="Noel B."/>
            <person name="Pallavicini A."/>
            <person name="Perrotta G."/>
            <person name="Poncet V."/>
            <person name="Pot D."/>
            <person name="Priyono X."/>
            <person name="Rigoreau M."/>
            <person name="Rouard M."/>
            <person name="Rozas J."/>
            <person name="Tranchant-Dubreuil C."/>
            <person name="VanBuren R."/>
            <person name="Zhang Q."/>
            <person name="Andrade A.C."/>
            <person name="Argout X."/>
            <person name="Bertrand B."/>
            <person name="de Kochko A."/>
            <person name="Graziosi G."/>
            <person name="Henry R.J."/>
            <person name="Jayarama X."/>
            <person name="Ming R."/>
            <person name="Nagai C."/>
            <person name="Rounsley S."/>
            <person name="Sankoff D."/>
            <person name="Giuliano G."/>
            <person name="Albert V.A."/>
            <person name="Wincker P."/>
            <person name="Lashermes P."/>
        </authorList>
    </citation>
    <scope>NUCLEOTIDE SEQUENCE [LARGE SCALE GENOMIC DNA]</scope>
    <source>
        <strain evidence="3">cv. DH200-94</strain>
    </source>
</reference>
<organism evidence="2 3">
    <name type="scientific">Coffea canephora</name>
    <name type="common">Robusta coffee</name>
    <dbReference type="NCBI Taxonomy" id="49390"/>
    <lineage>
        <taxon>Eukaryota</taxon>
        <taxon>Viridiplantae</taxon>
        <taxon>Streptophyta</taxon>
        <taxon>Embryophyta</taxon>
        <taxon>Tracheophyta</taxon>
        <taxon>Spermatophyta</taxon>
        <taxon>Magnoliopsida</taxon>
        <taxon>eudicotyledons</taxon>
        <taxon>Gunneridae</taxon>
        <taxon>Pentapetalae</taxon>
        <taxon>asterids</taxon>
        <taxon>lamiids</taxon>
        <taxon>Gentianales</taxon>
        <taxon>Rubiaceae</taxon>
        <taxon>Ixoroideae</taxon>
        <taxon>Gardenieae complex</taxon>
        <taxon>Bertiereae - Coffeeae clade</taxon>
        <taxon>Coffeeae</taxon>
        <taxon>Coffea</taxon>
    </lineage>
</organism>
<dbReference type="Gramene" id="CDP06359">
    <property type="protein sequence ID" value="CDP06359"/>
    <property type="gene ID" value="GSCOC_T00023176001"/>
</dbReference>
<feature type="transmembrane region" description="Helical" evidence="1">
    <location>
        <begin position="31"/>
        <end position="52"/>
    </location>
</feature>
<keyword evidence="1" id="KW-0472">Membrane</keyword>
<dbReference type="AlphaFoldDB" id="A0A068UDS7"/>
<keyword evidence="3" id="KW-1185">Reference proteome</keyword>
<evidence type="ECO:0000313" key="3">
    <source>
        <dbReference type="Proteomes" id="UP000295252"/>
    </source>
</evidence>
<name>A0A068UDS7_COFCA</name>